<name>A0A6B1DDF3_9CHLR</name>
<keyword evidence="1" id="KW-0472">Membrane</keyword>
<dbReference type="AlphaFoldDB" id="A0A6B1DDF3"/>
<feature type="transmembrane region" description="Helical" evidence="1">
    <location>
        <begin position="20"/>
        <end position="41"/>
    </location>
</feature>
<protein>
    <submittedName>
        <fullName evidence="2">Uncharacterized protein</fullName>
    </submittedName>
</protein>
<keyword evidence="1" id="KW-1133">Transmembrane helix</keyword>
<keyword evidence="1" id="KW-0812">Transmembrane</keyword>
<accession>A0A6B1DDF3</accession>
<feature type="transmembrane region" description="Helical" evidence="1">
    <location>
        <begin position="93"/>
        <end position="115"/>
    </location>
</feature>
<dbReference type="EMBL" id="VXMH01000118">
    <property type="protein sequence ID" value="MYC97452.1"/>
    <property type="molecule type" value="Genomic_DNA"/>
</dbReference>
<organism evidence="2">
    <name type="scientific">Caldilineaceae bacterium SB0661_bin_32</name>
    <dbReference type="NCBI Taxonomy" id="2605255"/>
    <lineage>
        <taxon>Bacteria</taxon>
        <taxon>Bacillati</taxon>
        <taxon>Chloroflexota</taxon>
        <taxon>Caldilineae</taxon>
        <taxon>Caldilineales</taxon>
        <taxon>Caldilineaceae</taxon>
    </lineage>
</organism>
<sequence>MTSVQEKSDTWSTWEIRAKYVAYFVSWVAYSALTFYLVTRISPLLRLLMDVLDVNRWAQSAVHNFSFFTLGLIGLCMVIIVENYLRTAIPQNLLLRRIVIALGAVLILTGVSHALPEFLFYLLRT</sequence>
<evidence type="ECO:0000313" key="2">
    <source>
        <dbReference type="EMBL" id="MYC97452.1"/>
    </source>
</evidence>
<gene>
    <name evidence="2" type="ORF">F4X14_21065</name>
</gene>
<reference evidence="2" key="1">
    <citation type="submission" date="2019-09" db="EMBL/GenBank/DDBJ databases">
        <title>Characterisation of the sponge microbiome using genome-centric metagenomics.</title>
        <authorList>
            <person name="Engelberts J.P."/>
            <person name="Robbins S.J."/>
            <person name="De Goeij J.M."/>
            <person name="Aranda M."/>
            <person name="Bell S.C."/>
            <person name="Webster N.S."/>
        </authorList>
    </citation>
    <scope>NUCLEOTIDE SEQUENCE</scope>
    <source>
        <strain evidence="2">SB0661_bin_32</strain>
    </source>
</reference>
<evidence type="ECO:0000256" key="1">
    <source>
        <dbReference type="SAM" id="Phobius"/>
    </source>
</evidence>
<proteinExistence type="predicted"/>
<comment type="caution">
    <text evidence="2">The sequence shown here is derived from an EMBL/GenBank/DDBJ whole genome shotgun (WGS) entry which is preliminary data.</text>
</comment>
<feature type="transmembrane region" description="Helical" evidence="1">
    <location>
        <begin position="61"/>
        <end position="81"/>
    </location>
</feature>